<sequence length="210" mass="22664">MIGYNEHMHSEALVGLLGELPGTEVSVAAGAVTVTIPAIGDAVTLAIRDVLGFEQVIVPTGDPGLELGVRRGHEELPLIITVDDVVFMPAYAADMLVPGAEVRVPATPHLIAYSEMHRDVRALGRAVDEEGAEFDDDILAATLLVHRCFLAGAVRVGLWPVRVAAWWEYTYARVGSRLALGPFRPDPAWDRLMADVTRARASSAQPVHQE</sequence>
<dbReference type="EMBL" id="BOMN01000095">
    <property type="protein sequence ID" value="GIE23714.1"/>
    <property type="molecule type" value="Genomic_DNA"/>
</dbReference>
<comment type="caution">
    <text evidence="1">The sequence shown here is derived from an EMBL/GenBank/DDBJ whole genome shotgun (WGS) entry which is preliminary data.</text>
</comment>
<evidence type="ECO:0000313" key="1">
    <source>
        <dbReference type="EMBL" id="GIE23714.1"/>
    </source>
</evidence>
<protein>
    <submittedName>
        <fullName evidence="1">Uncharacterized protein</fullName>
    </submittedName>
</protein>
<organism evidence="1 2">
    <name type="scientific">Winogradskya humida</name>
    <dbReference type="NCBI Taxonomy" id="113566"/>
    <lineage>
        <taxon>Bacteria</taxon>
        <taxon>Bacillati</taxon>
        <taxon>Actinomycetota</taxon>
        <taxon>Actinomycetes</taxon>
        <taxon>Micromonosporales</taxon>
        <taxon>Micromonosporaceae</taxon>
        <taxon>Winogradskya</taxon>
    </lineage>
</organism>
<evidence type="ECO:0000313" key="2">
    <source>
        <dbReference type="Proteomes" id="UP000603200"/>
    </source>
</evidence>
<gene>
    <name evidence="1" type="ORF">Ahu01nite_068160</name>
</gene>
<accession>A0ABQ3ZYP6</accession>
<name>A0ABQ3ZYP6_9ACTN</name>
<keyword evidence="2" id="KW-1185">Reference proteome</keyword>
<proteinExistence type="predicted"/>
<dbReference type="Proteomes" id="UP000603200">
    <property type="component" value="Unassembled WGS sequence"/>
</dbReference>
<reference evidence="1 2" key="1">
    <citation type="submission" date="2021-01" db="EMBL/GenBank/DDBJ databases">
        <title>Whole genome shotgun sequence of Actinoplanes humidus NBRC 14915.</title>
        <authorList>
            <person name="Komaki H."/>
            <person name="Tamura T."/>
        </authorList>
    </citation>
    <scope>NUCLEOTIDE SEQUENCE [LARGE SCALE GENOMIC DNA]</scope>
    <source>
        <strain evidence="1 2">NBRC 14915</strain>
    </source>
</reference>